<accession>A0ACC4DW61</accession>
<evidence type="ECO:0000313" key="2">
    <source>
        <dbReference type="Proteomes" id="UP001638806"/>
    </source>
</evidence>
<protein>
    <submittedName>
        <fullName evidence="1">Uncharacterized protein</fullName>
    </submittedName>
</protein>
<comment type="caution">
    <text evidence="1">The sequence shown here is derived from an EMBL/GenBank/DDBJ whole genome shotgun (WGS) entry which is preliminary data.</text>
</comment>
<reference evidence="1" key="1">
    <citation type="submission" date="2024-12" db="EMBL/GenBank/DDBJ databases">
        <title>Comparative genomics and development of molecular markers within Purpureocillium lilacinum and among Purpureocillium species.</title>
        <authorList>
            <person name="Yeh Z.-Y."/>
            <person name="Ni N.-T."/>
            <person name="Lo P.-H."/>
            <person name="Mushyakhwo K."/>
            <person name="Lin C.-F."/>
            <person name="Nai Y.-S."/>
        </authorList>
    </citation>
    <scope>NUCLEOTIDE SEQUENCE</scope>
    <source>
        <strain evidence="1">NCHU-NPUST-175</strain>
    </source>
</reference>
<dbReference type="EMBL" id="JBGNUJ010000004">
    <property type="protein sequence ID" value="KAL3959543.1"/>
    <property type="molecule type" value="Genomic_DNA"/>
</dbReference>
<gene>
    <name evidence="1" type="ORF">ACCO45_004660</name>
</gene>
<evidence type="ECO:0000313" key="1">
    <source>
        <dbReference type="EMBL" id="KAL3959543.1"/>
    </source>
</evidence>
<proteinExistence type="predicted"/>
<organism evidence="1 2">
    <name type="scientific">Purpureocillium lilacinum</name>
    <name type="common">Paecilomyces lilacinus</name>
    <dbReference type="NCBI Taxonomy" id="33203"/>
    <lineage>
        <taxon>Eukaryota</taxon>
        <taxon>Fungi</taxon>
        <taxon>Dikarya</taxon>
        <taxon>Ascomycota</taxon>
        <taxon>Pezizomycotina</taxon>
        <taxon>Sordariomycetes</taxon>
        <taxon>Hypocreomycetidae</taxon>
        <taxon>Hypocreales</taxon>
        <taxon>Ophiocordycipitaceae</taxon>
        <taxon>Purpureocillium</taxon>
    </lineage>
</organism>
<dbReference type="Proteomes" id="UP001638806">
    <property type="component" value="Unassembled WGS sequence"/>
</dbReference>
<name>A0ACC4DW61_PURLI</name>
<sequence length="222" mass="22964">MASETPTNADSQAAPTVNGQPQPSQQPSQPPQQQPPAEPAPIVDGPNPPAPTAPTGAEPRLATRKDISLREFLHKIDDYAPIVHPRRSHALLHDQGRPAAAPADRPRLARLLALATQKFVADVAADAYQYSRIRGASNTNNPMGSLGAAAGFPIPGQQAGGQAGGKDQSKGGAGGAPLGIQRPGYGGGGQGGSQNRTVLTMEDLGMAVGEYGVNVKRGEFYR</sequence>
<keyword evidence="2" id="KW-1185">Reference proteome</keyword>